<evidence type="ECO:0000259" key="1">
    <source>
        <dbReference type="Pfam" id="PF05239"/>
    </source>
</evidence>
<sequence length="157" mass="17071">MENTATATLVGLRDSSDLVLACADDDVRGHIVVDLQGHRVGEVDDLVVDQRERRVRLLVVASGGLQGLGRTCHLLPVDAVTNVGDSIQVETTHEHVHAAEHHLGVMRPPRYEQAYRHFGYLPFWEKGYVDPYFLRRSEGAATGGSGSFGGAAISRAV</sequence>
<evidence type="ECO:0000313" key="2">
    <source>
        <dbReference type="EMBL" id="GAA2114305.1"/>
    </source>
</evidence>
<reference evidence="3" key="1">
    <citation type="journal article" date="2019" name="Int. J. Syst. Evol. Microbiol.">
        <title>The Global Catalogue of Microorganisms (GCM) 10K type strain sequencing project: providing services to taxonomists for standard genome sequencing and annotation.</title>
        <authorList>
            <consortium name="The Broad Institute Genomics Platform"/>
            <consortium name="The Broad Institute Genome Sequencing Center for Infectious Disease"/>
            <person name="Wu L."/>
            <person name="Ma J."/>
        </authorList>
    </citation>
    <scope>NUCLEOTIDE SEQUENCE [LARGE SCALE GENOMIC DNA]</scope>
    <source>
        <strain evidence="3">JCM 16021</strain>
    </source>
</reference>
<dbReference type="SUPFAM" id="SSF50346">
    <property type="entry name" value="PRC-barrel domain"/>
    <property type="match status" value="1"/>
</dbReference>
<dbReference type="InterPro" id="IPR027275">
    <property type="entry name" value="PRC-brl_dom"/>
</dbReference>
<protein>
    <recommendedName>
        <fullName evidence="1">PRC-barrel domain-containing protein</fullName>
    </recommendedName>
</protein>
<dbReference type="EMBL" id="BAAAQQ010000002">
    <property type="protein sequence ID" value="GAA2114305.1"/>
    <property type="molecule type" value="Genomic_DNA"/>
</dbReference>
<evidence type="ECO:0000313" key="3">
    <source>
        <dbReference type="Proteomes" id="UP001500575"/>
    </source>
</evidence>
<proteinExistence type="predicted"/>
<dbReference type="Gene3D" id="3.90.50.10">
    <property type="entry name" value="Photosynthetic Reaction Center, subunit H, domain 2"/>
    <property type="match status" value="1"/>
</dbReference>
<dbReference type="RefSeq" id="WP_344301755.1">
    <property type="nucleotide sequence ID" value="NZ_BAAAQQ010000002.1"/>
</dbReference>
<keyword evidence="3" id="KW-1185">Reference proteome</keyword>
<dbReference type="Pfam" id="PF05239">
    <property type="entry name" value="PRC"/>
    <property type="match status" value="1"/>
</dbReference>
<gene>
    <name evidence="2" type="ORF">GCM10009843_02670</name>
</gene>
<dbReference type="Proteomes" id="UP001500575">
    <property type="component" value="Unassembled WGS sequence"/>
</dbReference>
<feature type="domain" description="PRC-barrel" evidence="1">
    <location>
        <begin position="24"/>
        <end position="95"/>
    </location>
</feature>
<name>A0ABP5J9X4_9ACTN</name>
<dbReference type="InterPro" id="IPR014747">
    <property type="entry name" value="Bac_photo_RC_H_C"/>
</dbReference>
<comment type="caution">
    <text evidence="2">The sequence shown here is derived from an EMBL/GenBank/DDBJ whole genome shotgun (WGS) entry which is preliminary data.</text>
</comment>
<dbReference type="InterPro" id="IPR011033">
    <property type="entry name" value="PRC_barrel-like_sf"/>
</dbReference>
<organism evidence="2 3">
    <name type="scientific">Nocardioides bigeumensis</name>
    <dbReference type="NCBI Taxonomy" id="433657"/>
    <lineage>
        <taxon>Bacteria</taxon>
        <taxon>Bacillati</taxon>
        <taxon>Actinomycetota</taxon>
        <taxon>Actinomycetes</taxon>
        <taxon>Propionibacteriales</taxon>
        <taxon>Nocardioidaceae</taxon>
        <taxon>Nocardioides</taxon>
    </lineage>
</organism>
<accession>A0ABP5J9X4</accession>